<gene>
    <name evidence="3" type="ORF">E4P47_09525</name>
</gene>
<keyword evidence="4" id="KW-1185">Reference proteome</keyword>
<dbReference type="Pfam" id="PF06250">
    <property type="entry name" value="YhcG_C"/>
    <property type="match status" value="1"/>
</dbReference>
<feature type="domain" description="YhcG N-terminal" evidence="2">
    <location>
        <begin position="27"/>
        <end position="196"/>
    </location>
</feature>
<dbReference type="Pfam" id="PF17761">
    <property type="entry name" value="DUF1016_N"/>
    <property type="match status" value="1"/>
</dbReference>
<proteinExistence type="predicted"/>
<dbReference type="Gene3D" id="3.40.1350.10">
    <property type="match status" value="1"/>
</dbReference>
<evidence type="ECO:0000259" key="1">
    <source>
        <dbReference type="Pfam" id="PF06250"/>
    </source>
</evidence>
<dbReference type="GO" id="GO:0003676">
    <property type="term" value="F:nucleic acid binding"/>
    <property type="evidence" value="ECO:0007669"/>
    <property type="project" value="InterPro"/>
</dbReference>
<protein>
    <submittedName>
        <fullName evidence="3">DUF1016 domain-containing protein</fullName>
    </submittedName>
</protein>
<dbReference type="InterPro" id="IPR053148">
    <property type="entry name" value="PD-DEXK-like_domain"/>
</dbReference>
<dbReference type="InterPro" id="IPR041527">
    <property type="entry name" value="YhcG_N"/>
</dbReference>
<dbReference type="PANTHER" id="PTHR30547:SF0">
    <property type="entry name" value="BLR8175 PROTEIN"/>
    <property type="match status" value="1"/>
</dbReference>
<evidence type="ECO:0000313" key="3">
    <source>
        <dbReference type="EMBL" id="TFH93964.1"/>
    </source>
</evidence>
<dbReference type="EMBL" id="SPNC01000236">
    <property type="protein sequence ID" value="TFH93964.1"/>
    <property type="molecule type" value="Genomic_DNA"/>
</dbReference>
<sequence length="383" mass="44526">MAKDNNIQVTGNLTDNFRGYAVLLRKIKHRVLIAQQRAIYAANEEMLRMYWDVGEMLQQSQDADGWGKKTLQRLAVDLKNDYTDIKGFSVRNMQYMMQFFNEYNQELTMVKVATAPITKSLISQLENNPESITKSLVSQIGEYNFTLPVKHLDWTHNLVLIKQVKNIRARYWYMVQSITNHWTTRYLQEAIKLDDYGKHGALANNFTETLPAPEAGDVKSMLKDPYIFDMLTFTEQYNERDVEIGLVNHVEKFLVEMGAGFAFMGRQYHIEVSGDDYYIDILMYNAFLHRYLVIELKDTEFMPEYIGKLNFYCSAVDDILCREGDNRTIGLLLCKSKDRIKAEYALRDIQKPIGISDYELGQALPKDFRGSLPTIEEIEKELE</sequence>
<dbReference type="InterPro" id="IPR011856">
    <property type="entry name" value="tRNA_endonuc-like_dom_sf"/>
</dbReference>
<reference evidence="3 4" key="1">
    <citation type="submission" date="2019-03" db="EMBL/GenBank/DDBJ databases">
        <title>Porphyromonas levii Isolated from the Uterus of Dairy Cows.</title>
        <authorList>
            <person name="Francis A.M."/>
        </authorList>
    </citation>
    <scope>NUCLEOTIDE SEQUENCE [LARGE SCALE GENOMIC DNA]</scope>
    <source>
        <strain evidence="3 4">AF5678</strain>
    </source>
</reference>
<dbReference type="InterPro" id="IPR009362">
    <property type="entry name" value="YhcG_C"/>
</dbReference>
<dbReference type="Proteomes" id="UP000297225">
    <property type="component" value="Unassembled WGS sequence"/>
</dbReference>
<dbReference type="PANTHER" id="PTHR30547">
    <property type="entry name" value="UNCHARACTERIZED PROTEIN YHCG-RELATED"/>
    <property type="match status" value="1"/>
</dbReference>
<feature type="non-terminal residue" evidence="3">
    <location>
        <position position="383"/>
    </location>
</feature>
<comment type="caution">
    <text evidence="3">The sequence shown here is derived from an EMBL/GenBank/DDBJ whole genome shotgun (WGS) entry which is preliminary data.</text>
</comment>
<organism evidence="3 4">
    <name type="scientific">Porphyromonas levii</name>
    <dbReference type="NCBI Taxonomy" id="28114"/>
    <lineage>
        <taxon>Bacteria</taxon>
        <taxon>Pseudomonadati</taxon>
        <taxon>Bacteroidota</taxon>
        <taxon>Bacteroidia</taxon>
        <taxon>Bacteroidales</taxon>
        <taxon>Porphyromonadaceae</taxon>
        <taxon>Porphyromonas</taxon>
    </lineage>
</organism>
<accession>A0A4Y8WM12</accession>
<name>A0A4Y8WM12_9PORP</name>
<feature type="domain" description="YhcG PDDEXK nuclease" evidence="1">
    <location>
        <begin position="220"/>
        <end position="373"/>
    </location>
</feature>
<evidence type="ECO:0000313" key="4">
    <source>
        <dbReference type="Proteomes" id="UP000297225"/>
    </source>
</evidence>
<dbReference type="AlphaFoldDB" id="A0A4Y8WM12"/>
<evidence type="ECO:0000259" key="2">
    <source>
        <dbReference type="Pfam" id="PF17761"/>
    </source>
</evidence>
<dbReference type="RefSeq" id="WP_134852692.1">
    <property type="nucleotide sequence ID" value="NZ_SPNC01000236.1"/>
</dbReference>